<dbReference type="CDD" id="cd16917">
    <property type="entry name" value="HATPase_UhpB-NarQ-NarX-like"/>
    <property type="match status" value="1"/>
</dbReference>
<dbReference type="SUPFAM" id="SSF55874">
    <property type="entry name" value="ATPase domain of HSP90 chaperone/DNA topoisomerase II/histidine kinase"/>
    <property type="match status" value="1"/>
</dbReference>
<dbReference type="InterPro" id="IPR053159">
    <property type="entry name" value="Hybrid_Histidine_Kinase"/>
</dbReference>
<sequence length="1423" mass="164580">MNTATEDSPIWPGSTLPAQYRFLSWEQPILNRNEDVSFWAKWLRSNAKNDAAMLLIKGEAGIGKTVFAHQLMLELRSDHCFCLYGKFHNTPSGTPYLALKQCLQNWLDQLLLLDDESFECLKANIKEAIKPYEHVLTSVFEELELLLGKNALVFSDIRNDPQKERLRFTHYFQSFLKAIHRSKMNIVFYLDDLQWADMATLNLLHQLLTNYELPGLIILGTYRPITKGQLQKKIQKIQLSKQVREFKLPTLNANELSQLIPSSWMLSPDEEKGLLKYLMHESKGKPFDALQILSLIVQEQLIMPASNHTFQICWDKLPQYQKDHNIIKLVIREFNTLTQESLYLLRIASCIGYYFSIRVLKKLSELDEPTFEHRLQELIQHKIIIKQEKTAYFVHDNYLSAIQAELSPADNSKIHHDIAIFLIAEGALDTAHPYFFNCINHLNLATPQQTQISNEVLGILNFTAALLARKKSAFDRCLSHLQIIDQLDLFSTKLNYAIELPDYIPQYTWLPSPLMHNSLCNLYWLGRAESEFLVQNYTEANHLLNQIIDHSVDGMLRLKAYTIKIKICIASLNDSGAPLLLKDGMRIIESLLIDYHITLPQNSEQYHIFIHQAYTELLASLPPTNLSFLEQRSLSEDQEFQEFIQLIVHSLPIIFFIDVEKSKYLALRCLILCFQQGFTPSTPALFASSVFTLSSISGSYSLADELGKISIRLVEKAPYSDNWHTVYHLLTLNCFNWRHHYRESAIKLDEAYQLSLERGDHNYAIICYTNARLLDLFRGIPLRQHPYYRDFSKAQLLNLNFASKGHAIFVKCMTGEEAGLLEDGFDFKLLLKPQHEDNLNEAYHFHFVEEQLYLYSGNYLKALEAGNFCEKHRILYEALPIGNEHDFYYCVTLCQIAERRGYMDGNARKLVESRLEDFKRLAAMRSGNYLHKQKIIQAELARIDHLGFDVITFYDEAIEEALNQKYIHLAALASERCGHYLVWINKPRLAESYLQNACVYYQRWNAYAKVEWLRKKYTNLCKDPAQSALKATSYDEKMLTWNSVQSAMDLSQELYTNDLIKKILTLCVEQTGAQRAHFLCKQQLGWQLAATLDQEGLKMVHQNLYLTTPALYPHKTIYESAKINKIQYVASIPSTTDFPDAEYFKYQSVNSFLVIPINHHQEALGIVYLENCTTELIESHQLLPWLELIRLQTGIALSNARLYENQLKLNQEIRKQEQKRLNAVVETQEKERKRVAAELHDNLGQMLALVKLNLSSLEDSLEGQFSRYLDTCQLLDESCNELRRIAHDMMPPDFDTQTIEQILEGFFRKYLLAAGLTYDFQAKEIPQQLSLAVKFNLYRMVQEIVHNIIKHAKAQKVSIELSNHEDQIYLKIMDDGAGFDAHFKTDGLGLRNLHNRVKMLNGRIDIDSGLAQGSTFHIHIPIL</sequence>
<evidence type="ECO:0000313" key="2">
    <source>
        <dbReference type="EMBL" id="WKN36172.1"/>
    </source>
</evidence>
<dbReference type="GO" id="GO:0046983">
    <property type="term" value="F:protein dimerization activity"/>
    <property type="evidence" value="ECO:0007669"/>
    <property type="project" value="InterPro"/>
</dbReference>
<dbReference type="PANTHER" id="PTHR43642">
    <property type="entry name" value="HYBRID SIGNAL TRANSDUCTION HISTIDINE KINASE G"/>
    <property type="match status" value="1"/>
</dbReference>
<dbReference type="Pfam" id="PF07730">
    <property type="entry name" value="HisKA_3"/>
    <property type="match status" value="1"/>
</dbReference>
<dbReference type="Pfam" id="PF13191">
    <property type="entry name" value="AAA_16"/>
    <property type="match status" value="1"/>
</dbReference>
<reference evidence="2" key="1">
    <citation type="journal article" date="2023" name="Comput. Struct. Biotechnol. J.">
        <title>Discovery of a novel marine Bacteroidetes with a rich repertoire of carbohydrate-active enzymes.</title>
        <authorList>
            <person name="Chen B."/>
            <person name="Liu G."/>
            <person name="Chen Q."/>
            <person name="Wang H."/>
            <person name="Liu L."/>
            <person name="Tang K."/>
        </authorList>
    </citation>
    <scope>NUCLEOTIDE SEQUENCE</scope>
    <source>
        <strain evidence="2">TK19036</strain>
    </source>
</reference>
<dbReference type="InterPro" id="IPR027417">
    <property type="entry name" value="P-loop_NTPase"/>
</dbReference>
<dbReference type="InterPro" id="IPR029016">
    <property type="entry name" value="GAF-like_dom_sf"/>
</dbReference>
<dbReference type="InterPro" id="IPR036890">
    <property type="entry name" value="HATPase_C_sf"/>
</dbReference>
<protein>
    <submittedName>
        <fullName evidence="2">AAA family ATPase</fullName>
    </submittedName>
</protein>
<organism evidence="2">
    <name type="scientific">Roseihalotalea indica</name>
    <dbReference type="NCBI Taxonomy" id="2867963"/>
    <lineage>
        <taxon>Bacteria</taxon>
        <taxon>Pseudomonadati</taxon>
        <taxon>Bacteroidota</taxon>
        <taxon>Cytophagia</taxon>
        <taxon>Cytophagales</taxon>
        <taxon>Catalimonadaceae</taxon>
        <taxon>Roseihalotalea</taxon>
    </lineage>
</organism>
<evidence type="ECO:0000259" key="1">
    <source>
        <dbReference type="PROSITE" id="PS50109"/>
    </source>
</evidence>
<dbReference type="GO" id="GO:0000155">
    <property type="term" value="F:phosphorelay sensor kinase activity"/>
    <property type="evidence" value="ECO:0007669"/>
    <property type="project" value="InterPro"/>
</dbReference>
<dbReference type="InterPro" id="IPR003594">
    <property type="entry name" value="HATPase_dom"/>
</dbReference>
<proteinExistence type="predicted"/>
<dbReference type="PANTHER" id="PTHR43642:SF1">
    <property type="entry name" value="HYBRID SIGNAL TRANSDUCTION HISTIDINE KINASE G"/>
    <property type="match status" value="1"/>
</dbReference>
<dbReference type="SUPFAM" id="SSF52540">
    <property type="entry name" value="P-loop containing nucleoside triphosphate hydrolases"/>
    <property type="match status" value="1"/>
</dbReference>
<name>A0AA49GJY6_9BACT</name>
<dbReference type="Pfam" id="PF02518">
    <property type="entry name" value="HATPase_c"/>
    <property type="match status" value="1"/>
</dbReference>
<dbReference type="SUPFAM" id="SSF55781">
    <property type="entry name" value="GAF domain-like"/>
    <property type="match status" value="1"/>
</dbReference>
<gene>
    <name evidence="2" type="ORF">K4G66_27785</name>
</gene>
<dbReference type="GO" id="GO:0016020">
    <property type="term" value="C:membrane"/>
    <property type="evidence" value="ECO:0007669"/>
    <property type="project" value="InterPro"/>
</dbReference>
<reference evidence="2" key="2">
    <citation type="journal article" date="2024" name="Antonie Van Leeuwenhoek">
        <title>Roseihalotalea indica gen. nov., sp. nov., a halophilic Bacteroidetes from mesopelagic Southwest Indian Ocean with higher carbohydrate metabolic potential.</title>
        <authorList>
            <person name="Chen B."/>
            <person name="Zhang M."/>
            <person name="Lin D."/>
            <person name="Ye J."/>
            <person name="Tang K."/>
        </authorList>
    </citation>
    <scope>NUCLEOTIDE SEQUENCE</scope>
    <source>
        <strain evidence="2">TK19036</strain>
    </source>
</reference>
<dbReference type="Gene3D" id="3.30.565.10">
    <property type="entry name" value="Histidine kinase-like ATPase, C-terminal domain"/>
    <property type="match status" value="1"/>
</dbReference>
<dbReference type="EMBL" id="CP120682">
    <property type="protein sequence ID" value="WKN36172.1"/>
    <property type="molecule type" value="Genomic_DNA"/>
</dbReference>
<dbReference type="SMART" id="SM00387">
    <property type="entry name" value="HATPase_c"/>
    <property type="match status" value="1"/>
</dbReference>
<dbReference type="Gene3D" id="1.20.5.1930">
    <property type="match status" value="1"/>
</dbReference>
<dbReference type="InterPro" id="IPR011712">
    <property type="entry name" value="Sig_transdc_His_kin_sub3_dim/P"/>
</dbReference>
<feature type="domain" description="Histidine kinase" evidence="1">
    <location>
        <begin position="1234"/>
        <end position="1423"/>
    </location>
</feature>
<accession>A0AA49GJY6</accession>
<dbReference type="InterPro" id="IPR041664">
    <property type="entry name" value="AAA_16"/>
</dbReference>
<dbReference type="Gene3D" id="3.30.450.40">
    <property type="match status" value="1"/>
</dbReference>
<dbReference type="Gene3D" id="3.40.50.300">
    <property type="entry name" value="P-loop containing nucleotide triphosphate hydrolases"/>
    <property type="match status" value="1"/>
</dbReference>
<dbReference type="InterPro" id="IPR005467">
    <property type="entry name" value="His_kinase_dom"/>
</dbReference>
<dbReference type="PROSITE" id="PS50109">
    <property type="entry name" value="HIS_KIN"/>
    <property type="match status" value="1"/>
</dbReference>